<dbReference type="EMBL" id="CP122537">
    <property type="protein sequence ID" value="WGH77576.1"/>
    <property type="molecule type" value="Genomic_DNA"/>
</dbReference>
<dbReference type="Proteomes" id="UP001243420">
    <property type="component" value="Chromosome"/>
</dbReference>
<evidence type="ECO:0000313" key="2">
    <source>
        <dbReference type="Proteomes" id="UP001243420"/>
    </source>
</evidence>
<proteinExistence type="predicted"/>
<keyword evidence="2" id="KW-1185">Reference proteome</keyword>
<name>A0ABY8L885_9RHOB</name>
<gene>
    <name evidence="1" type="ORF">P8627_11065</name>
</gene>
<sequence length="46" mass="4963">MTLLRRAMASQIAGPGGGPAMRGIGRRPMLFRATETGLGCYTPERR</sequence>
<accession>A0ABY8L885</accession>
<dbReference type="RefSeq" id="WP_279964156.1">
    <property type="nucleotide sequence ID" value="NZ_CP122537.1"/>
</dbReference>
<organism evidence="1 2">
    <name type="scientific">Jannaschia ovalis</name>
    <dbReference type="NCBI Taxonomy" id="3038773"/>
    <lineage>
        <taxon>Bacteria</taxon>
        <taxon>Pseudomonadati</taxon>
        <taxon>Pseudomonadota</taxon>
        <taxon>Alphaproteobacteria</taxon>
        <taxon>Rhodobacterales</taxon>
        <taxon>Roseobacteraceae</taxon>
        <taxon>Jannaschia</taxon>
    </lineage>
</organism>
<evidence type="ECO:0000313" key="1">
    <source>
        <dbReference type="EMBL" id="WGH77576.1"/>
    </source>
</evidence>
<reference evidence="1 2" key="1">
    <citation type="submission" date="2023-04" db="EMBL/GenBank/DDBJ databases">
        <title>Jannaschia ovalis sp. nov., a marine bacterium isolated from sea tidal flat.</title>
        <authorList>
            <person name="Kwon D.Y."/>
            <person name="Kim J.-J."/>
        </authorList>
    </citation>
    <scope>NUCLEOTIDE SEQUENCE [LARGE SCALE GENOMIC DNA]</scope>
    <source>
        <strain evidence="1 2">GRR-S6-38</strain>
    </source>
</reference>
<protein>
    <submittedName>
        <fullName evidence="1">Uncharacterized protein</fullName>
    </submittedName>
</protein>